<dbReference type="SUPFAM" id="SSF53474">
    <property type="entry name" value="alpha/beta-Hydrolases"/>
    <property type="match status" value="1"/>
</dbReference>
<evidence type="ECO:0000313" key="4">
    <source>
        <dbReference type="EMBL" id="VFU38597.1"/>
    </source>
</evidence>
<evidence type="ECO:0000256" key="2">
    <source>
        <dbReference type="SAM" id="MobiDB-lite"/>
    </source>
</evidence>
<evidence type="ECO:0000259" key="3">
    <source>
        <dbReference type="Pfam" id="PF01764"/>
    </source>
</evidence>
<accession>A0A6N2LCD7</accession>
<reference evidence="4" key="1">
    <citation type="submission" date="2019-03" db="EMBL/GenBank/DDBJ databases">
        <authorList>
            <person name="Mank J."/>
            <person name="Almeida P."/>
        </authorList>
    </citation>
    <scope>NUCLEOTIDE SEQUENCE</scope>
    <source>
        <strain evidence="4">78183</strain>
    </source>
</reference>
<dbReference type="PANTHER" id="PTHR47418">
    <property type="entry name" value="ALPHA/BETA-HYDROLASES SUPERFAMILY PROTEIN"/>
    <property type="match status" value="1"/>
</dbReference>
<proteinExistence type="predicted"/>
<feature type="region of interest" description="Disordered" evidence="2">
    <location>
        <begin position="41"/>
        <end position="79"/>
    </location>
</feature>
<name>A0A6N2LCD7_SALVM</name>
<evidence type="ECO:0000256" key="1">
    <source>
        <dbReference type="ARBA" id="ARBA00022801"/>
    </source>
</evidence>
<keyword evidence="1" id="KW-0378">Hydrolase</keyword>
<gene>
    <name evidence="4" type="ORF">SVIM_LOCUS211435</name>
</gene>
<dbReference type="InterPro" id="IPR002921">
    <property type="entry name" value="Fungal_lipase-type"/>
</dbReference>
<dbReference type="GO" id="GO:0006629">
    <property type="term" value="P:lipid metabolic process"/>
    <property type="evidence" value="ECO:0007669"/>
    <property type="project" value="InterPro"/>
</dbReference>
<feature type="compositionally biased region" description="Low complexity" evidence="2">
    <location>
        <begin position="50"/>
        <end position="64"/>
    </location>
</feature>
<dbReference type="EMBL" id="CAADRP010001446">
    <property type="protein sequence ID" value="VFU38597.1"/>
    <property type="molecule type" value="Genomic_DNA"/>
</dbReference>
<protein>
    <recommendedName>
        <fullName evidence="3">Fungal lipase-type domain-containing protein</fullName>
    </recommendedName>
</protein>
<dbReference type="CDD" id="cd00519">
    <property type="entry name" value="Lipase_3"/>
    <property type="match status" value="1"/>
</dbReference>
<feature type="domain" description="Fungal lipase-type" evidence="3">
    <location>
        <begin position="234"/>
        <end position="397"/>
    </location>
</feature>
<dbReference type="AlphaFoldDB" id="A0A6N2LCD7"/>
<dbReference type="GO" id="GO:0016787">
    <property type="term" value="F:hydrolase activity"/>
    <property type="evidence" value="ECO:0007669"/>
    <property type="project" value="UniProtKB-KW"/>
</dbReference>
<organism evidence="4">
    <name type="scientific">Salix viminalis</name>
    <name type="common">Common osier</name>
    <name type="synonym">Basket willow</name>
    <dbReference type="NCBI Taxonomy" id="40686"/>
    <lineage>
        <taxon>Eukaryota</taxon>
        <taxon>Viridiplantae</taxon>
        <taxon>Streptophyta</taxon>
        <taxon>Embryophyta</taxon>
        <taxon>Tracheophyta</taxon>
        <taxon>Spermatophyta</taxon>
        <taxon>Magnoliopsida</taxon>
        <taxon>eudicotyledons</taxon>
        <taxon>Gunneridae</taxon>
        <taxon>Pentapetalae</taxon>
        <taxon>rosids</taxon>
        <taxon>fabids</taxon>
        <taxon>Malpighiales</taxon>
        <taxon>Salicaceae</taxon>
        <taxon>Saliceae</taxon>
        <taxon>Salix</taxon>
    </lineage>
</organism>
<dbReference type="Gene3D" id="3.40.50.1820">
    <property type="entry name" value="alpha/beta hydrolase"/>
    <property type="match status" value="1"/>
</dbReference>
<dbReference type="Pfam" id="PF01764">
    <property type="entry name" value="Lipase_3"/>
    <property type="match status" value="1"/>
</dbReference>
<sequence length="570" mass="63247">MANRCLKRLFHDMNCGKSILKRQQTCRRFLYGVINRSQSEMSKSEKTVEKSAQLSSSSKTNSKSGGELSNYSSGDDDLSDNKGKIEPAWLAKALEPALQLCRWALPTGNGAGNKIPASTRSVSEIIASIQRSKIGIEGWSLSDLTIGLYLIYLRQVSLNLFEDVKGVEVCSESIVHDLIYHVELAKGCYKDGASGLVRNSMIRENNVLKFVKNSSVMRPGYYIAIDPKKKLVILGIRGTHTVYDLITDIVSSSDGEVTFEGYSTHFGTAEAARWFLSHEMGTIRKCLEKYEVGAIYCYIRFLSLVFFPSNKAVKVKLTDLQGFRLRLVGHSLGAAIASLLAIMLRKKSPKELGFSPHIVTAVGYASPPCVSKELAESCSDFVINVVMQDDIIPKLSAASLERLRNEILQTDWMSVVEKEEWKSVIGLVTNAKQVVTSIQDVAQKLADYAKFGSDKNSPDGSITREALAIPAAPSTSKATTENAVIPEKERNVNASAELFVPGSVYYLKRDINTDTHTISGRGMEFFTLWKRHPGEHFQRIVLPGNIISDHKCDSHYYALRDVLKGLTWYQ</sequence>
<dbReference type="InterPro" id="IPR029058">
    <property type="entry name" value="AB_hydrolase_fold"/>
</dbReference>